<keyword evidence="2" id="KW-1185">Reference proteome</keyword>
<protein>
    <recommendedName>
        <fullName evidence="3">Secreted protein</fullName>
    </recommendedName>
</protein>
<dbReference type="EMBL" id="JBHSKM010000044">
    <property type="protein sequence ID" value="MFC5219923.1"/>
    <property type="molecule type" value="Genomic_DNA"/>
</dbReference>
<evidence type="ECO:0000313" key="2">
    <source>
        <dbReference type="Proteomes" id="UP001596263"/>
    </source>
</evidence>
<comment type="caution">
    <text evidence="1">The sequence shown here is derived from an EMBL/GenBank/DDBJ whole genome shotgun (WGS) entry which is preliminary data.</text>
</comment>
<gene>
    <name evidence="1" type="ORF">ACFPQ9_39535</name>
</gene>
<sequence length="91" mass="10175">MPGSIGLRCQLGRLLLVLAFRNRLAAGRHLVQGSCNRLTFDLRGHRVGESGHSHARAVAHLGRPDQHSVRCSRANAFHVRQPERLPKPDRQ</sequence>
<evidence type="ECO:0008006" key="3">
    <source>
        <dbReference type="Google" id="ProtNLM"/>
    </source>
</evidence>
<accession>A0ABW0CXR8</accession>
<organism evidence="1 2">
    <name type="scientific">Streptomyces coerulescens</name>
    <dbReference type="NCBI Taxonomy" id="29304"/>
    <lineage>
        <taxon>Bacteria</taxon>
        <taxon>Bacillati</taxon>
        <taxon>Actinomycetota</taxon>
        <taxon>Actinomycetes</taxon>
        <taxon>Kitasatosporales</taxon>
        <taxon>Streptomycetaceae</taxon>
        <taxon>Streptomyces</taxon>
    </lineage>
</organism>
<reference evidence="2" key="1">
    <citation type="journal article" date="2019" name="Int. J. Syst. Evol. Microbiol.">
        <title>The Global Catalogue of Microorganisms (GCM) 10K type strain sequencing project: providing services to taxonomists for standard genome sequencing and annotation.</title>
        <authorList>
            <consortium name="The Broad Institute Genomics Platform"/>
            <consortium name="The Broad Institute Genome Sequencing Center for Infectious Disease"/>
            <person name="Wu L."/>
            <person name="Ma J."/>
        </authorList>
    </citation>
    <scope>NUCLEOTIDE SEQUENCE [LARGE SCALE GENOMIC DNA]</scope>
    <source>
        <strain evidence="2">KCTC 42586</strain>
    </source>
</reference>
<dbReference type="RefSeq" id="WP_380864262.1">
    <property type="nucleotide sequence ID" value="NZ_JBHSKM010000044.1"/>
</dbReference>
<dbReference type="Proteomes" id="UP001596263">
    <property type="component" value="Unassembled WGS sequence"/>
</dbReference>
<evidence type="ECO:0000313" key="1">
    <source>
        <dbReference type="EMBL" id="MFC5219923.1"/>
    </source>
</evidence>
<proteinExistence type="predicted"/>
<name>A0ABW0CXR8_STRCD</name>